<keyword evidence="4" id="KW-0479">Metal-binding</keyword>
<dbReference type="Gene3D" id="3.40.630.10">
    <property type="entry name" value="Zn peptidases"/>
    <property type="match status" value="1"/>
</dbReference>
<dbReference type="SUPFAM" id="SSF55031">
    <property type="entry name" value="Bacterial exopeptidase dimerisation domain"/>
    <property type="match status" value="1"/>
</dbReference>
<evidence type="ECO:0000313" key="10">
    <source>
        <dbReference type="Proteomes" id="UP000094056"/>
    </source>
</evidence>
<reference evidence="9 10" key="1">
    <citation type="submission" date="2016-07" db="EMBL/GenBank/DDBJ databases">
        <title>Draft genome of Scalindua rubra, obtained from a brine-seawater interface in the Red Sea, sheds light on salt adaptation in anammox bacteria.</title>
        <authorList>
            <person name="Speth D.R."/>
            <person name="Lagkouvardos I."/>
            <person name="Wang Y."/>
            <person name="Qian P.-Y."/>
            <person name="Dutilh B.E."/>
            <person name="Jetten M.S."/>
        </authorList>
    </citation>
    <scope>NUCLEOTIDE SEQUENCE [LARGE SCALE GENOMIC DNA]</scope>
    <source>
        <strain evidence="9">BSI-1</strain>
    </source>
</reference>
<evidence type="ECO:0000313" key="9">
    <source>
        <dbReference type="EMBL" id="ODS34329.1"/>
    </source>
</evidence>
<dbReference type="Gene3D" id="3.30.70.360">
    <property type="match status" value="1"/>
</dbReference>
<proteinExistence type="inferred from homology"/>
<dbReference type="GO" id="GO:0008837">
    <property type="term" value="F:diaminopimelate epimerase activity"/>
    <property type="evidence" value="ECO:0007669"/>
    <property type="project" value="UniProtKB-EC"/>
</dbReference>
<gene>
    <name evidence="9" type="primary">dapE_1</name>
    <name evidence="9" type="ORF">SCARUB_00460</name>
</gene>
<evidence type="ECO:0000256" key="2">
    <source>
        <dbReference type="ARBA" id="ARBA00001947"/>
    </source>
</evidence>
<evidence type="ECO:0000259" key="8">
    <source>
        <dbReference type="Pfam" id="PF07687"/>
    </source>
</evidence>
<dbReference type="PANTHER" id="PTHR43808:SF31">
    <property type="entry name" value="N-ACETYL-L-CITRULLINE DEACETYLASE"/>
    <property type="match status" value="1"/>
</dbReference>
<evidence type="ECO:0000256" key="1">
    <source>
        <dbReference type="ARBA" id="ARBA00001941"/>
    </source>
</evidence>
<name>A0A1E3XFG3_9BACT</name>
<sequence length="389" mass="42561">MKESIINYLQSQEEEIIRLATELIGANTVNPPGNEYLAVSVVEKYFKTHGIQYEIFEKNKGRTNIAGYIGSGSPILLVACHLDVVPPGDGWDTDPFKVVIKNGRMYGRGANDNKGQMASMLVHARFLKENESKLNGTFLLIGVADEEKGSSLGLKYLLDECNIVADFAIIPDVAHNMRMIDVGEKGALFLKITSYGKQAHGSTPEKGINAIWNMIELLNQLKKMKFRCLSHKLFSPPTLNLGTISGGAAPNIVPAKCRVELDIRYLPGETGEETLEKIKEFIASIKKDNPTAKFDITVDSHLPSSRVSIDNPLVDLISKHAESVLGVKPKPMGLSGSTVTKQLIEKGIVAVGFGPGDEDQSHIANESIEIKELIDFGKIMGLITFDLLK</sequence>
<evidence type="ECO:0000256" key="3">
    <source>
        <dbReference type="ARBA" id="ARBA00006247"/>
    </source>
</evidence>
<dbReference type="AlphaFoldDB" id="A0A1E3XFG3"/>
<protein>
    <submittedName>
        <fullName evidence="9">Succinyl-diaminopimelate desuccinylase</fullName>
        <ecNumber evidence="9">5.1.1.7</ecNumber>
    </submittedName>
</protein>
<dbReference type="GO" id="GO:0006526">
    <property type="term" value="P:L-arginine biosynthetic process"/>
    <property type="evidence" value="ECO:0007669"/>
    <property type="project" value="TreeGrafter"/>
</dbReference>
<dbReference type="SUPFAM" id="SSF53187">
    <property type="entry name" value="Zn-dependent exopeptidases"/>
    <property type="match status" value="1"/>
</dbReference>
<dbReference type="GO" id="GO:0046872">
    <property type="term" value="F:metal ion binding"/>
    <property type="evidence" value="ECO:0007669"/>
    <property type="project" value="UniProtKB-KW"/>
</dbReference>
<organism evidence="9 10">
    <name type="scientific">Candidatus Scalindua rubra</name>
    <dbReference type="NCBI Taxonomy" id="1872076"/>
    <lineage>
        <taxon>Bacteria</taxon>
        <taxon>Pseudomonadati</taxon>
        <taxon>Planctomycetota</taxon>
        <taxon>Candidatus Brocadiia</taxon>
        <taxon>Candidatus Brocadiales</taxon>
        <taxon>Candidatus Scalinduaceae</taxon>
        <taxon>Candidatus Scalindua</taxon>
    </lineage>
</organism>
<dbReference type="InterPro" id="IPR010182">
    <property type="entry name" value="ArgE/DapE"/>
</dbReference>
<dbReference type="InterPro" id="IPR036264">
    <property type="entry name" value="Bact_exopeptidase_dim_dom"/>
</dbReference>
<dbReference type="Pfam" id="PF07687">
    <property type="entry name" value="M20_dimer"/>
    <property type="match status" value="1"/>
</dbReference>
<comment type="caution">
    <text evidence="9">The sequence shown here is derived from an EMBL/GenBank/DDBJ whole genome shotgun (WGS) entry which is preliminary data.</text>
</comment>
<evidence type="ECO:0000256" key="7">
    <source>
        <dbReference type="ARBA" id="ARBA00023285"/>
    </source>
</evidence>
<dbReference type="NCBIfam" id="TIGR01910">
    <property type="entry name" value="DapE-ArgE"/>
    <property type="match status" value="1"/>
</dbReference>
<dbReference type="GO" id="GO:0008777">
    <property type="term" value="F:acetylornithine deacetylase activity"/>
    <property type="evidence" value="ECO:0007669"/>
    <property type="project" value="TreeGrafter"/>
</dbReference>
<dbReference type="EC" id="5.1.1.7" evidence="9"/>
<keyword evidence="5" id="KW-0378">Hydrolase</keyword>
<accession>A0A1E3XFG3</accession>
<feature type="domain" description="Peptidase M20 dimerisation" evidence="8">
    <location>
        <begin position="182"/>
        <end position="287"/>
    </location>
</feature>
<comment type="similarity">
    <text evidence="3">Belongs to the peptidase M20A family.</text>
</comment>
<dbReference type="InterPro" id="IPR002933">
    <property type="entry name" value="Peptidase_M20"/>
</dbReference>
<dbReference type="PANTHER" id="PTHR43808">
    <property type="entry name" value="ACETYLORNITHINE DEACETYLASE"/>
    <property type="match status" value="1"/>
</dbReference>
<dbReference type="InterPro" id="IPR011650">
    <property type="entry name" value="Peptidase_M20_dimer"/>
</dbReference>
<keyword evidence="6" id="KW-0862">Zinc</keyword>
<dbReference type="Pfam" id="PF01546">
    <property type="entry name" value="Peptidase_M20"/>
    <property type="match status" value="1"/>
</dbReference>
<comment type="cofactor">
    <cofactor evidence="1">
        <name>Co(2+)</name>
        <dbReference type="ChEBI" id="CHEBI:48828"/>
    </cofactor>
</comment>
<evidence type="ECO:0000256" key="6">
    <source>
        <dbReference type="ARBA" id="ARBA00022833"/>
    </source>
</evidence>
<dbReference type="Proteomes" id="UP000094056">
    <property type="component" value="Unassembled WGS sequence"/>
</dbReference>
<evidence type="ECO:0000256" key="5">
    <source>
        <dbReference type="ARBA" id="ARBA00022801"/>
    </source>
</evidence>
<dbReference type="InterPro" id="IPR050072">
    <property type="entry name" value="Peptidase_M20A"/>
</dbReference>
<evidence type="ECO:0000256" key="4">
    <source>
        <dbReference type="ARBA" id="ARBA00022723"/>
    </source>
</evidence>
<keyword evidence="9" id="KW-0413">Isomerase</keyword>
<comment type="cofactor">
    <cofactor evidence="2">
        <name>Zn(2+)</name>
        <dbReference type="ChEBI" id="CHEBI:29105"/>
    </cofactor>
</comment>
<dbReference type="EMBL" id="MAYW01000008">
    <property type="protein sequence ID" value="ODS34329.1"/>
    <property type="molecule type" value="Genomic_DNA"/>
</dbReference>
<keyword evidence="7" id="KW-0170">Cobalt</keyword>